<dbReference type="PRINTS" id="PR00702">
    <property type="entry name" value="ACRIFLAVINRP"/>
</dbReference>
<feature type="transmembrane region" description="Helical" evidence="1">
    <location>
        <begin position="993"/>
        <end position="1018"/>
    </location>
</feature>
<name>A0AA37T8K1_9GAMM</name>
<proteinExistence type="predicted"/>
<dbReference type="Gene3D" id="3.30.2090.10">
    <property type="entry name" value="Multidrug efflux transporter AcrB TolC docking domain, DN and DC subdomains"/>
    <property type="match status" value="2"/>
</dbReference>
<feature type="transmembrane region" description="Helical" evidence="1">
    <location>
        <begin position="531"/>
        <end position="551"/>
    </location>
</feature>
<reference evidence="2 3" key="1">
    <citation type="journal article" date="2014" name="Int. J. Syst. Evol. Microbiol.">
        <title>Complete genome sequence of Corynebacterium casei LMG S-19264T (=DSM 44701T), isolated from a smear-ripened cheese.</title>
        <authorList>
            <consortium name="US DOE Joint Genome Institute (JGI-PGF)"/>
            <person name="Walter F."/>
            <person name="Albersmeier A."/>
            <person name="Kalinowski J."/>
            <person name="Ruckert C."/>
        </authorList>
    </citation>
    <scope>NUCLEOTIDE SEQUENCE [LARGE SCALE GENOMIC DNA]</scope>
    <source>
        <strain evidence="2 3">NBRC 110095</strain>
    </source>
</reference>
<accession>A0AA37T8K1</accession>
<gene>
    <name evidence="2" type="ORF">GCM10007877_16460</name>
</gene>
<dbReference type="EMBL" id="BSPD01000037">
    <property type="protein sequence ID" value="GLS25931.1"/>
    <property type="molecule type" value="Genomic_DNA"/>
</dbReference>
<dbReference type="InterPro" id="IPR001036">
    <property type="entry name" value="Acrflvin-R"/>
</dbReference>
<feature type="transmembrane region" description="Helical" evidence="1">
    <location>
        <begin position="12"/>
        <end position="33"/>
    </location>
</feature>
<feature type="transmembrane region" description="Helical" evidence="1">
    <location>
        <begin position="860"/>
        <end position="878"/>
    </location>
</feature>
<dbReference type="GO" id="GO:0005886">
    <property type="term" value="C:plasma membrane"/>
    <property type="evidence" value="ECO:0007669"/>
    <property type="project" value="TreeGrafter"/>
</dbReference>
<dbReference type="SUPFAM" id="SSF82714">
    <property type="entry name" value="Multidrug efflux transporter AcrB TolC docking domain, DN and DC subdomains"/>
    <property type="match status" value="2"/>
</dbReference>
<keyword evidence="3" id="KW-1185">Reference proteome</keyword>
<dbReference type="RefSeq" id="WP_232593297.1">
    <property type="nucleotide sequence ID" value="NZ_BSPD01000037.1"/>
</dbReference>
<protein>
    <submittedName>
        <fullName evidence="2">Acriflavin resistance protein</fullName>
    </submittedName>
</protein>
<dbReference type="SUPFAM" id="SSF82693">
    <property type="entry name" value="Multidrug efflux transporter AcrB pore domain, PN1, PN2, PC1 and PC2 subdomains"/>
    <property type="match status" value="2"/>
</dbReference>
<feature type="transmembrane region" description="Helical" evidence="1">
    <location>
        <begin position="385"/>
        <end position="407"/>
    </location>
</feature>
<dbReference type="InterPro" id="IPR027463">
    <property type="entry name" value="AcrB_DN_DC_subdom"/>
</dbReference>
<keyword evidence="1" id="KW-0812">Transmembrane</keyword>
<dbReference type="Gene3D" id="3.30.70.1320">
    <property type="entry name" value="Multidrug efflux transporter AcrB pore domain like"/>
    <property type="match status" value="1"/>
</dbReference>
<feature type="transmembrane region" description="Helical" evidence="1">
    <location>
        <begin position="962"/>
        <end position="981"/>
    </location>
</feature>
<feature type="transmembrane region" description="Helical" evidence="1">
    <location>
        <begin position="354"/>
        <end position="373"/>
    </location>
</feature>
<dbReference type="PANTHER" id="PTHR32063">
    <property type="match status" value="1"/>
</dbReference>
<evidence type="ECO:0000313" key="3">
    <source>
        <dbReference type="Proteomes" id="UP001156870"/>
    </source>
</evidence>
<dbReference type="Gene3D" id="1.20.1640.10">
    <property type="entry name" value="Multidrug efflux transporter AcrB transmembrane domain"/>
    <property type="match status" value="2"/>
</dbReference>
<dbReference type="Gene3D" id="3.30.70.1430">
    <property type="entry name" value="Multidrug efflux transporter AcrB pore domain"/>
    <property type="match status" value="2"/>
</dbReference>
<keyword evidence="1" id="KW-1133">Transmembrane helix</keyword>
<dbReference type="Gene3D" id="3.30.70.1440">
    <property type="entry name" value="Multidrug efflux transporter AcrB pore domain"/>
    <property type="match status" value="1"/>
</dbReference>
<feature type="transmembrane region" description="Helical" evidence="1">
    <location>
        <begin position="916"/>
        <end position="937"/>
    </location>
</feature>
<dbReference type="Proteomes" id="UP001156870">
    <property type="component" value="Unassembled WGS sequence"/>
</dbReference>
<dbReference type="SUPFAM" id="SSF82866">
    <property type="entry name" value="Multidrug efflux transporter AcrB transmembrane domain"/>
    <property type="match status" value="2"/>
</dbReference>
<organism evidence="2 3">
    <name type="scientific">Marinibactrum halimedae</name>
    <dbReference type="NCBI Taxonomy" id="1444977"/>
    <lineage>
        <taxon>Bacteria</taxon>
        <taxon>Pseudomonadati</taxon>
        <taxon>Pseudomonadota</taxon>
        <taxon>Gammaproteobacteria</taxon>
        <taxon>Cellvibrionales</taxon>
        <taxon>Cellvibrionaceae</taxon>
        <taxon>Marinibactrum</taxon>
    </lineage>
</organism>
<dbReference type="Pfam" id="PF00873">
    <property type="entry name" value="ACR_tran"/>
    <property type="match status" value="1"/>
</dbReference>
<evidence type="ECO:0000313" key="2">
    <source>
        <dbReference type="EMBL" id="GLS25931.1"/>
    </source>
</evidence>
<evidence type="ECO:0000256" key="1">
    <source>
        <dbReference type="SAM" id="Phobius"/>
    </source>
</evidence>
<feature type="transmembrane region" description="Helical" evidence="1">
    <location>
        <begin position="330"/>
        <end position="349"/>
    </location>
</feature>
<dbReference type="GO" id="GO:0042910">
    <property type="term" value="F:xenobiotic transmembrane transporter activity"/>
    <property type="evidence" value="ECO:0007669"/>
    <property type="project" value="TreeGrafter"/>
</dbReference>
<comment type="caution">
    <text evidence="2">The sequence shown here is derived from an EMBL/GenBank/DDBJ whole genome shotgun (WGS) entry which is preliminary data.</text>
</comment>
<keyword evidence="1" id="KW-0472">Membrane</keyword>
<feature type="transmembrane region" description="Helical" evidence="1">
    <location>
        <begin position="427"/>
        <end position="449"/>
    </location>
</feature>
<dbReference type="PANTHER" id="PTHR32063:SF33">
    <property type="entry name" value="RND SUPERFAMILY EFFLUX PUMP PERMEASE COMPONENT"/>
    <property type="match status" value="1"/>
</dbReference>
<feature type="transmembrane region" description="Helical" evidence="1">
    <location>
        <begin position="455"/>
        <end position="478"/>
    </location>
</feature>
<dbReference type="AlphaFoldDB" id="A0AA37T8K1"/>
<sequence length="1055" mass="117786">MKGTLGWFIDNPVAANLLMVIIMFGGLMGISSLNKELFPNVVPNVIEISVPYPGAGPREVEEQICIKIEEAIYNIEGIKRLRSYARLGNGRVVVEVESGYDLQQIYNDIKTQVDAIATFPGDTEQPVIFQGKNRTRILRVALAGNIGEAELKAFGTQVRNELSELHNVDVVELRATRRDEIGVEISEFELRRHNLSFDDVVDAIRQSSINIPAGVIRSEAGDFQLQTQGQAYTAQDFEQIPLITNNDGTRILIGDIATVTDGYEDINRYVSFNGKQAVFVDVFGAEDPDIIKTSEAVNEYVEKLKKRAPEGIEVSVWSDLTFMFEGRMTLLANNAIGGLILVFLILMLFLRPKLAVWVAVGIGTAYMGALWVLPYVGVSINMLSMFAFLLILGIVVDDAIIVGESIYTQQQNGVLGKTGALKGVNGVYKPVLFAVISTMVVFIPMLFLPGDASKFLWSIPAVIICSLAFSLIESFWILPSHLAGMKPVKPAKNTLRLLFERVREKFSGALDVFAKKIYFPVLDKSQRHYPVTLLLFIMAFAISISLIKIGYVKTTFQSNPQMDWIQAEITYPDGYPQQKFLETIRRIEASVPEMQQDPELLERGYGDNFVLHNLTWVSGSKAWVVLELSHNSELNLDSGFIAERWREYIGELPEAEKFMLGYTANGDDSDLAIDVFAYDTDVLAAASAELQELLRAYPGVDNVRDSLQTARDDIDIRLKPQAENMDITLRDVARQVRQGYFGTEAQRVPRQNEDVRVMVRYPESERSTPDFIDQIQLRSQVNTEIPFDHVAVAEFVPGFTQIERTDRRRSIEITADIQEDVTSTQYVMKDILERNKEALESKYPGLKVGAGGDSQEQAEFMVALVQAFAFSVLIIYVLMAIEFKSYLKPLGVLSAVPYGMMGAIFGHWMMGFAVDIASYFGILAAAGVVVNDNLVLIDRINQLRAEKVPVHQALLQAGRDRFRPVILTSITTFIGLVPIMLDNSMQAQFLIPMVASIAFGILFATGVTLLFVPAMYLAGARMQYHILRIRGKDTGDNNIEDESDFGQQEANWARN</sequence>